<organism evidence="1 2">
    <name type="scientific">Weissella confusa</name>
    <name type="common">Lactobacillus confusus</name>
    <dbReference type="NCBI Taxonomy" id="1583"/>
    <lineage>
        <taxon>Bacteria</taxon>
        <taxon>Bacillati</taxon>
        <taxon>Bacillota</taxon>
        <taxon>Bacilli</taxon>
        <taxon>Lactobacillales</taxon>
        <taxon>Lactobacillaceae</taxon>
        <taxon>Weissella</taxon>
    </lineage>
</organism>
<gene>
    <name evidence="1" type="ORF">C6P11_06900</name>
</gene>
<dbReference type="EMBL" id="PVSN01000046">
    <property type="protein sequence ID" value="TGE71988.1"/>
    <property type="molecule type" value="Genomic_DNA"/>
</dbReference>
<name>A0A4Z0RZE0_WEICO</name>
<proteinExistence type="predicted"/>
<dbReference type="OrthoDB" id="9810135at2"/>
<accession>A0A4Z0RZE0</accession>
<comment type="caution">
    <text evidence="1">The sequence shown here is derived from an EMBL/GenBank/DDBJ whole genome shotgun (WGS) entry which is preliminary data.</text>
</comment>
<dbReference type="Pfam" id="PF14253">
    <property type="entry name" value="AbiH"/>
    <property type="match status" value="1"/>
</dbReference>
<sequence length="430" mass="50469">MVKSKKYEKLKPTDAIWFENPNVVSQVIIIGNGADLEAGLCSKYSDFYKDRYTEPLLASMDNVFTENEYLKNVTVWDLILARKNKDVEMTNWSDIESLITDVLMRDSLESEDYPENLRNGWMKHSILSLLVTVGLNYTKYSIYKTILVVQIVKILDFKYSYIEELQSRDTTDSQLFYTVTLLLKELNAYESFFIEYLFRRSMDSNYLIKAERLIDELIIADLPDLEFNEIVLKNRLLNFNYTRPFGDDEEQRFYVQRNVHGSLDTNNIIFGVDELANDAERSNPLFAFSKTYRIMSLSGETYLGRGLLDDDVEIIKFYGHSLSAADYSYFQAMFDSVDLYSGKTELYFYFRIRDGFNEEDLLQEMNLNVSLLLERYGSSNGNDVRGRNLLTKLNLESRLHVKILPKIQQYSDYVERKNYVTFDQYFIPEI</sequence>
<evidence type="ECO:0000313" key="1">
    <source>
        <dbReference type="EMBL" id="TGE71988.1"/>
    </source>
</evidence>
<evidence type="ECO:0000313" key="2">
    <source>
        <dbReference type="Proteomes" id="UP000297646"/>
    </source>
</evidence>
<protein>
    <submittedName>
        <fullName evidence="1">Uncharacterized protein</fullName>
    </submittedName>
</protein>
<dbReference type="AlphaFoldDB" id="A0A4Z0RZE0"/>
<dbReference type="InterPro" id="IPR025935">
    <property type="entry name" value="AbiH"/>
</dbReference>
<reference evidence="1 2" key="1">
    <citation type="submission" date="2018-03" db="EMBL/GenBank/DDBJ databases">
        <title>Genome sequencing of Weissella confusa isolates.</title>
        <authorList>
            <person name="Kajala I."/>
            <person name="Baruah R."/>
            <person name="Bergsveinson J."/>
            <person name="Juvonen R."/>
            <person name="Ziola B."/>
        </authorList>
    </citation>
    <scope>NUCLEOTIDE SEQUENCE [LARGE SCALE GENOMIC DNA]</scope>
    <source>
        <strain evidence="1 2">VTT E-062653</strain>
    </source>
</reference>
<dbReference type="Proteomes" id="UP000297646">
    <property type="component" value="Unassembled WGS sequence"/>
</dbReference>